<dbReference type="OrthoDB" id="9833386at2"/>
<keyword evidence="2" id="KW-1185">Reference proteome</keyword>
<dbReference type="EMBL" id="FOSF01000139">
    <property type="protein sequence ID" value="SFK60788.1"/>
    <property type="molecule type" value="Genomic_DNA"/>
</dbReference>
<reference evidence="1 2" key="1">
    <citation type="submission" date="2016-10" db="EMBL/GenBank/DDBJ databases">
        <authorList>
            <person name="Varghese N."/>
            <person name="Submissions S."/>
        </authorList>
    </citation>
    <scope>NUCLEOTIDE SEQUENCE [LARGE SCALE GENOMIC DNA]</scope>
    <source>
        <strain evidence="1 2">22B</strain>
    </source>
</reference>
<gene>
    <name evidence="1" type="ORF">SAMN04487865_11394</name>
</gene>
<dbReference type="RefSeq" id="WP_074841994.1">
    <property type="nucleotide sequence ID" value="NZ_CP047056.1"/>
</dbReference>
<proteinExistence type="predicted"/>
<protein>
    <submittedName>
        <fullName evidence="1">Uncharacterized protein</fullName>
    </submittedName>
</protein>
<name>A0A662ZF88_9GAMM</name>
<accession>A0A662ZF88</accession>
<organism evidence="1 2">
    <name type="scientific">Succinivibrio dextrinosolvens</name>
    <dbReference type="NCBI Taxonomy" id="83771"/>
    <lineage>
        <taxon>Bacteria</taxon>
        <taxon>Pseudomonadati</taxon>
        <taxon>Pseudomonadota</taxon>
        <taxon>Gammaproteobacteria</taxon>
        <taxon>Aeromonadales</taxon>
        <taxon>Succinivibrionaceae</taxon>
        <taxon>Succinivibrio</taxon>
    </lineage>
</organism>
<dbReference type="AlphaFoldDB" id="A0A662ZF88"/>
<evidence type="ECO:0000313" key="2">
    <source>
        <dbReference type="Proteomes" id="UP000243374"/>
    </source>
</evidence>
<sequence length="101" mass="11763">MTDMEHKPNGWNLPINQMTEEEWKDYFECRKKYDIKLSEQEIANNTNEAVKFINDMEQFKKIAIKNPLLPGLAIASKASHGLKAIKNYNLSLAKEVYPDEF</sequence>
<evidence type="ECO:0000313" key="1">
    <source>
        <dbReference type="EMBL" id="SFK60788.1"/>
    </source>
</evidence>
<dbReference type="Proteomes" id="UP000243374">
    <property type="component" value="Unassembled WGS sequence"/>
</dbReference>